<feature type="binding site" evidence="19">
    <location>
        <position position="853"/>
    </location>
    <ligand>
        <name>Mn(2+)</name>
        <dbReference type="ChEBI" id="CHEBI:29035"/>
        <label>4</label>
    </ligand>
</feature>
<evidence type="ECO:0000256" key="11">
    <source>
        <dbReference type="ARBA" id="ARBA00022840"/>
    </source>
</evidence>
<evidence type="ECO:0000256" key="5">
    <source>
        <dbReference type="ARBA" id="ARBA00022571"/>
    </source>
</evidence>
<dbReference type="SUPFAM" id="SSF56059">
    <property type="entry name" value="Glutathione synthetase ATP-binding domain-like"/>
    <property type="match status" value="2"/>
</dbReference>
<dbReference type="SMART" id="SM01096">
    <property type="entry name" value="CPSase_L_D3"/>
    <property type="match status" value="1"/>
</dbReference>
<feature type="binding site" evidence="19">
    <location>
        <position position="798"/>
    </location>
    <ligand>
        <name>ATP</name>
        <dbReference type="ChEBI" id="CHEBI:30616"/>
        <label>2</label>
    </ligand>
</feature>
<feature type="binding site" evidence="19">
    <location>
        <position position="839"/>
    </location>
    <ligand>
        <name>ATP</name>
        <dbReference type="ChEBI" id="CHEBI:30616"/>
        <label>2</label>
    </ligand>
</feature>
<accession>A0A2C9DA06</accession>
<dbReference type="PROSITE" id="PS51855">
    <property type="entry name" value="MGS"/>
    <property type="match status" value="1"/>
</dbReference>
<evidence type="ECO:0000256" key="12">
    <source>
        <dbReference type="ARBA" id="ARBA00022842"/>
    </source>
</evidence>
<feature type="binding site" evidence="19">
    <location>
        <position position="851"/>
    </location>
    <ligand>
        <name>Mg(2+)</name>
        <dbReference type="ChEBI" id="CHEBI:18420"/>
        <label>3</label>
    </ligand>
</feature>
<comment type="subunit">
    <text evidence="18 19">Composed of two chains; the small (or glutamine) chain promotes the hydrolysis of glutamine to ammonia, which is used by the large (or ammonia) chain to synthesize carbamoyl phosphate. Tetramer of heterodimers (alpha,beta)4.</text>
</comment>
<dbReference type="RefSeq" id="WP_099557318.1">
    <property type="nucleotide sequence ID" value="NZ_LT960614.1"/>
</dbReference>
<dbReference type="AlphaFoldDB" id="A0A2C9DA06"/>
<dbReference type="HAMAP" id="MF_01210_A">
    <property type="entry name" value="CPSase_L_chain_A"/>
    <property type="match status" value="1"/>
</dbReference>
<dbReference type="InterPro" id="IPR005483">
    <property type="entry name" value="CPSase_dom"/>
</dbReference>
<dbReference type="Gene3D" id="3.40.50.20">
    <property type="match status" value="2"/>
</dbReference>
<dbReference type="InterPro" id="IPR011607">
    <property type="entry name" value="MGS-like_dom"/>
</dbReference>
<comment type="pathway">
    <text evidence="3 19">Amino-acid biosynthesis; L-arginine biosynthesis; carbamoyl phosphate from bicarbonate: step 1/1.</text>
</comment>
<evidence type="ECO:0000256" key="15">
    <source>
        <dbReference type="ARBA" id="ARBA00047359"/>
    </source>
</evidence>
<feature type="binding site" evidence="19">
    <location>
        <position position="797"/>
    </location>
    <ligand>
        <name>ATP</name>
        <dbReference type="ChEBI" id="CHEBI:30616"/>
        <label>2</label>
    </ligand>
</feature>
<dbReference type="Gene3D" id="3.40.50.1380">
    <property type="entry name" value="Methylglyoxal synthase-like domain"/>
    <property type="match status" value="1"/>
</dbReference>
<name>A0A2C9DA06_9HYPH</name>
<feature type="binding site" evidence="19">
    <location>
        <position position="242"/>
    </location>
    <ligand>
        <name>ATP</name>
        <dbReference type="ChEBI" id="CHEBI:30616"/>
        <label>1</label>
    </ligand>
</feature>
<keyword evidence="14" id="KW-0464">Manganese</keyword>
<evidence type="ECO:0000256" key="8">
    <source>
        <dbReference type="ARBA" id="ARBA00022723"/>
    </source>
</evidence>
<dbReference type="PROSITE" id="PS00867">
    <property type="entry name" value="CPSASE_2"/>
    <property type="match status" value="2"/>
</dbReference>
<dbReference type="PROSITE" id="PS50975">
    <property type="entry name" value="ATP_GRASP"/>
    <property type="match status" value="2"/>
</dbReference>
<dbReference type="GO" id="GO:0004088">
    <property type="term" value="F:carbamoyl-phosphate synthase (glutamine-hydrolyzing) activity"/>
    <property type="evidence" value="ECO:0007669"/>
    <property type="project" value="UniProtKB-UniRule"/>
</dbReference>
<feature type="binding site" evidence="19">
    <location>
        <position position="285"/>
    </location>
    <ligand>
        <name>Mg(2+)</name>
        <dbReference type="ChEBI" id="CHEBI:18420"/>
        <label>1</label>
    </ligand>
</feature>
<dbReference type="EMBL" id="LT960614">
    <property type="protein sequence ID" value="SON57000.1"/>
    <property type="molecule type" value="Genomic_DNA"/>
</dbReference>
<dbReference type="GO" id="GO:0006541">
    <property type="term" value="P:glutamine metabolic process"/>
    <property type="evidence" value="ECO:0007669"/>
    <property type="project" value="TreeGrafter"/>
</dbReference>
<keyword evidence="12" id="KW-0460">Magnesium</keyword>
<dbReference type="FunFam" id="3.30.470.20:FF:000013">
    <property type="entry name" value="Carbamoyl-phosphate synthase large chain"/>
    <property type="match status" value="1"/>
</dbReference>
<feature type="binding site" evidence="19">
    <location>
        <position position="796"/>
    </location>
    <ligand>
        <name>ATP</name>
        <dbReference type="ChEBI" id="CHEBI:30616"/>
        <label>2</label>
    </ligand>
</feature>
<dbReference type="InterPro" id="IPR016185">
    <property type="entry name" value="PreATP-grasp_dom_sf"/>
</dbReference>
<reference evidence="23" key="1">
    <citation type="submission" date="2017-09" db="EMBL/GenBank/DDBJ databases">
        <title>Genome sequence of Nannocystis excedens DSM 71.</title>
        <authorList>
            <person name="Blom J."/>
        </authorList>
    </citation>
    <scope>NUCLEOTIDE SEQUENCE [LARGE SCALE GENOMIC DNA]</scope>
    <source>
        <strain evidence="23">type strain: E19</strain>
    </source>
</reference>
<dbReference type="FunFam" id="3.30.1490.20:FF:000001">
    <property type="entry name" value="Carbamoyl-phosphate synthase large chain"/>
    <property type="match status" value="1"/>
</dbReference>
<dbReference type="SUPFAM" id="SSF52440">
    <property type="entry name" value="PreATP-grasp domain"/>
    <property type="match status" value="2"/>
</dbReference>
<feature type="binding site" evidence="19">
    <location>
        <position position="725"/>
    </location>
    <ligand>
        <name>ATP</name>
        <dbReference type="ChEBI" id="CHEBI:30616"/>
        <label>2</label>
    </ligand>
</feature>
<feature type="binding site" evidence="19">
    <location>
        <position position="851"/>
    </location>
    <ligand>
        <name>Mg(2+)</name>
        <dbReference type="ChEBI" id="CHEBI:18420"/>
        <label>4</label>
    </ligand>
</feature>
<dbReference type="HAMAP" id="MF_01210_B">
    <property type="entry name" value="CPSase_L_chain_B"/>
    <property type="match status" value="1"/>
</dbReference>
<dbReference type="OrthoDB" id="9804197at2"/>
<dbReference type="Proteomes" id="UP000223606">
    <property type="component" value="Chromosome 1"/>
</dbReference>
<dbReference type="PROSITE" id="PS00866">
    <property type="entry name" value="CPSASE_1"/>
    <property type="match status" value="1"/>
</dbReference>
<evidence type="ECO:0000256" key="7">
    <source>
        <dbReference type="ARBA" id="ARBA00022605"/>
    </source>
</evidence>
<feature type="binding site" evidence="19">
    <location>
        <position position="299"/>
    </location>
    <ligand>
        <name>Mg(2+)</name>
        <dbReference type="ChEBI" id="CHEBI:18420"/>
        <label>2</label>
    </ligand>
</feature>
<keyword evidence="6 19" id="KW-0436">Ligase</keyword>
<evidence type="ECO:0000256" key="17">
    <source>
        <dbReference type="ARBA" id="ARBA00057223"/>
    </source>
</evidence>
<dbReference type="PANTHER" id="PTHR11405">
    <property type="entry name" value="CARBAMOYLTRANSFERASE FAMILY MEMBER"/>
    <property type="match status" value="1"/>
</dbReference>
<dbReference type="GO" id="GO:0004087">
    <property type="term" value="F:carbamoyl-phosphate synthase (ammonia) activity"/>
    <property type="evidence" value="ECO:0007669"/>
    <property type="project" value="UniProtKB-EC"/>
</dbReference>
<evidence type="ECO:0000256" key="4">
    <source>
        <dbReference type="ARBA" id="ARBA00009799"/>
    </source>
</evidence>
<dbReference type="EC" id="6.3.5.5" evidence="19"/>
<keyword evidence="11 19" id="KW-0067">ATP-binding</keyword>
<keyword evidence="13 19" id="KW-0665">Pyrimidine biosynthesis</keyword>
<comment type="cofactor">
    <cofactor evidence="19">
        <name>Mg(2+)</name>
        <dbReference type="ChEBI" id="CHEBI:18420"/>
    </cofactor>
    <cofactor evidence="19">
        <name>Mn(2+)</name>
        <dbReference type="ChEBI" id="CHEBI:29035"/>
    </cofactor>
    <text evidence="19">Binds 4 Mg(2+) or Mn(2+) ions per subunit.</text>
</comment>
<keyword evidence="9 19" id="KW-0677">Repeat</keyword>
<dbReference type="Gene3D" id="3.30.470.20">
    <property type="entry name" value="ATP-grasp fold, B domain"/>
    <property type="match status" value="2"/>
</dbReference>
<dbReference type="UniPathway" id="UPA00070">
    <property type="reaction ID" value="UER00115"/>
</dbReference>
<evidence type="ECO:0000256" key="18">
    <source>
        <dbReference type="ARBA" id="ARBA00062056"/>
    </source>
</evidence>
<dbReference type="InterPro" id="IPR058047">
    <property type="entry name" value="CPSase_preATP-grasp"/>
</dbReference>
<keyword evidence="23" id="KW-1185">Reference proteome</keyword>
<feature type="binding site" evidence="19">
    <location>
        <position position="771"/>
    </location>
    <ligand>
        <name>ATP</name>
        <dbReference type="ChEBI" id="CHEBI:30616"/>
        <label>2</label>
    </ligand>
</feature>
<dbReference type="Pfam" id="PF02787">
    <property type="entry name" value="CPSase_L_D3"/>
    <property type="match status" value="1"/>
</dbReference>
<keyword evidence="5 19" id="KW-0055">Arginine biosynthesis</keyword>
<feature type="binding site" evidence="19">
    <location>
        <position position="851"/>
    </location>
    <ligand>
        <name>Mn(2+)</name>
        <dbReference type="ChEBI" id="CHEBI:29035"/>
        <label>3</label>
    </ligand>
</feature>
<feature type="binding site" evidence="19">
    <location>
        <position position="299"/>
    </location>
    <ligand>
        <name>Mn(2+)</name>
        <dbReference type="ChEBI" id="CHEBI:29035"/>
        <label>1</label>
    </ligand>
</feature>
<evidence type="ECO:0000256" key="9">
    <source>
        <dbReference type="ARBA" id="ARBA00022737"/>
    </source>
</evidence>
<dbReference type="InterPro" id="IPR011761">
    <property type="entry name" value="ATP-grasp"/>
</dbReference>
<feature type="binding site" evidence="19">
    <location>
        <position position="129"/>
    </location>
    <ligand>
        <name>ATP</name>
        <dbReference type="ChEBI" id="CHEBI:30616"/>
        <label>1</label>
    </ligand>
</feature>
<feature type="binding site" evidence="19">
    <location>
        <position position="764"/>
    </location>
    <ligand>
        <name>ATP</name>
        <dbReference type="ChEBI" id="CHEBI:30616"/>
        <label>2</label>
    </ligand>
</feature>
<dbReference type="NCBIfam" id="TIGR01369">
    <property type="entry name" value="CPSaseII_lrg"/>
    <property type="match status" value="1"/>
</dbReference>
<feature type="binding site" evidence="19">
    <location>
        <position position="169"/>
    </location>
    <ligand>
        <name>ATP</name>
        <dbReference type="ChEBI" id="CHEBI:30616"/>
        <label>1</label>
    </ligand>
</feature>
<feature type="region of interest" description="Allosteric domain" evidence="19">
    <location>
        <begin position="946"/>
        <end position="1081"/>
    </location>
</feature>
<evidence type="ECO:0000259" key="20">
    <source>
        <dbReference type="PROSITE" id="PS50975"/>
    </source>
</evidence>
<dbReference type="Pfam" id="PF02142">
    <property type="entry name" value="MGS"/>
    <property type="match status" value="1"/>
</dbReference>
<feature type="binding site" evidence="19">
    <location>
        <position position="839"/>
    </location>
    <ligand>
        <name>Mn(2+)</name>
        <dbReference type="ChEBI" id="CHEBI:29035"/>
        <label>3</label>
    </ligand>
</feature>
<evidence type="ECO:0000256" key="6">
    <source>
        <dbReference type="ARBA" id="ARBA00022598"/>
    </source>
</evidence>
<feature type="binding site" evidence="19">
    <location>
        <position position="799"/>
    </location>
    <ligand>
        <name>ATP</name>
        <dbReference type="ChEBI" id="CHEBI:30616"/>
        <label>2</label>
    </ligand>
</feature>
<feature type="domain" description="ATP-grasp" evidence="20">
    <location>
        <begin position="133"/>
        <end position="328"/>
    </location>
</feature>
<dbReference type="Pfam" id="PF02786">
    <property type="entry name" value="CPSase_L_D2"/>
    <property type="match status" value="2"/>
</dbReference>
<feature type="binding site" evidence="19">
    <location>
        <position position="851"/>
    </location>
    <ligand>
        <name>ATP</name>
        <dbReference type="ChEBI" id="CHEBI:30616"/>
        <label>2</label>
    </ligand>
</feature>
<dbReference type="SUPFAM" id="SSF48108">
    <property type="entry name" value="Carbamoyl phosphate synthetase, large subunit connection domain"/>
    <property type="match status" value="1"/>
</dbReference>
<feature type="domain" description="MGS-like" evidence="21">
    <location>
        <begin position="946"/>
        <end position="1081"/>
    </location>
</feature>
<dbReference type="GO" id="GO:0005524">
    <property type="term" value="F:ATP binding"/>
    <property type="evidence" value="ECO:0007669"/>
    <property type="project" value="UniProtKB-UniRule"/>
</dbReference>
<feature type="binding site" evidence="19">
    <location>
        <position position="208"/>
    </location>
    <ligand>
        <name>ATP</name>
        <dbReference type="ChEBI" id="CHEBI:30616"/>
        <label>1</label>
    </ligand>
</feature>
<dbReference type="GO" id="GO:0046872">
    <property type="term" value="F:metal ion binding"/>
    <property type="evidence" value="ECO:0007669"/>
    <property type="project" value="UniProtKB-KW"/>
</dbReference>
<feature type="binding site" evidence="19">
    <location>
        <position position="243"/>
    </location>
    <ligand>
        <name>ATP</name>
        <dbReference type="ChEBI" id="CHEBI:30616"/>
        <label>1</label>
    </ligand>
</feature>
<dbReference type="FunFam" id="3.40.50.20:FF:000001">
    <property type="entry name" value="Carbamoyl-phosphate synthase large chain"/>
    <property type="match status" value="1"/>
</dbReference>
<protein>
    <recommendedName>
        <fullName evidence="19">Carbamoyl phosphate synthase large chain</fullName>
        <ecNumber evidence="19">6.3.4.16</ecNumber>
        <ecNumber evidence="19">6.3.5.5</ecNumber>
    </recommendedName>
    <alternativeName>
        <fullName evidence="19">Carbamoyl phosphate synthetase ammonia chain</fullName>
    </alternativeName>
</protein>
<evidence type="ECO:0000259" key="21">
    <source>
        <dbReference type="PROSITE" id="PS51855"/>
    </source>
</evidence>
<feature type="binding site" evidence="19">
    <location>
        <position position="853"/>
    </location>
    <ligand>
        <name>Mg(2+)</name>
        <dbReference type="ChEBI" id="CHEBI:18420"/>
        <label>4</label>
    </ligand>
</feature>
<dbReference type="FunFam" id="3.30.470.20:FF:000007">
    <property type="entry name" value="Carbamoyl-phosphate synthase large chain"/>
    <property type="match status" value="1"/>
</dbReference>
<feature type="binding site" evidence="19">
    <location>
        <position position="299"/>
    </location>
    <ligand>
        <name>Mg(2+)</name>
        <dbReference type="ChEBI" id="CHEBI:18420"/>
        <label>1</label>
    </ligand>
</feature>
<evidence type="ECO:0000256" key="13">
    <source>
        <dbReference type="ARBA" id="ARBA00022975"/>
    </source>
</evidence>
<feature type="domain" description="ATP-grasp" evidence="20">
    <location>
        <begin position="689"/>
        <end position="880"/>
    </location>
</feature>
<comment type="function">
    <text evidence="17 19">Large subunit of the glutamine-dependent carbamoyl phosphate synthetase (CPSase). CPSase catalyzes the formation of carbamoyl phosphate from the ammonia moiety of glutamine, carbonate, and phosphate donated by ATP, constituting the first step of 2 biosynthetic pathways, one leading to arginine and/or urea and the other to pyrimidine nucleotides. The large subunit (synthetase) binds the substrates ammonia (free or transferred from glutamine from the small subunit), hydrogencarbonate and ATP and carries out an ATP-coupled ligase reaction, activating hydrogencarbonate by forming carboxy phosphate which reacts with ammonia to form carbamoyl phosphate.</text>
</comment>
<feature type="binding site" evidence="19">
    <location>
        <position position="241"/>
    </location>
    <ligand>
        <name>ATP</name>
        <dbReference type="ChEBI" id="CHEBI:30616"/>
        <label>1</label>
    </ligand>
</feature>
<evidence type="ECO:0000256" key="19">
    <source>
        <dbReference type="HAMAP-Rule" id="MF_01210"/>
    </source>
</evidence>
<feature type="binding site" evidence="19">
    <location>
        <position position="851"/>
    </location>
    <ligand>
        <name>Mn(2+)</name>
        <dbReference type="ChEBI" id="CHEBI:29035"/>
        <label>4</label>
    </ligand>
</feature>
<feature type="binding site" evidence="19">
    <location>
        <position position="215"/>
    </location>
    <ligand>
        <name>ATP</name>
        <dbReference type="ChEBI" id="CHEBI:30616"/>
        <label>1</label>
    </ligand>
</feature>
<comment type="pathway">
    <text evidence="2 19">Pyrimidine metabolism; UMP biosynthesis via de novo pathway; (S)-dihydroorotate from bicarbonate: step 1/3.</text>
</comment>
<dbReference type="InterPro" id="IPR006275">
    <property type="entry name" value="CPSase_lsu"/>
</dbReference>
<comment type="cofactor">
    <cofactor evidence="1">
        <name>Mn(2+)</name>
        <dbReference type="ChEBI" id="CHEBI:29035"/>
    </cofactor>
</comment>
<evidence type="ECO:0000256" key="2">
    <source>
        <dbReference type="ARBA" id="ARBA00004812"/>
    </source>
</evidence>
<sequence length="1081" mass="116377">MPKRTDIQSILIIGAGPIVIGQACEFDYSGTQACKALKAEGYRIILVNSNPATIMTDPELADATYIEPITPEVVAKIIEKERPDALLPTMGGQTALNCALSLRKMGVLEKFGVEMIGATAEAIDKAEDRELFRDAMTKIGLETPKSLLAHSLVEALPALDEIGLPAIIRPSFTMGGTGGGIAYTREEFIDIIERGVDASPTNEVLIEESVLGWKEYEMEVVRDRDDNCIIICSIENIDPMGIHTGDSITVAPALTLTDKEYQIMRDASLAVLREIGVETGGSNVQFAVNPADGRMIVIEMNPRVSRSSALASKATGFPIAKVAARLAVGYTLDELENDITGGATPAAFEPTIDYVVTKIPRFAFEKFPGAEPLLSTSMKSVGEVMAIGRSFPESLQKALRGLETGLSGLDEIAIPGLGEGDDKNAIRAELARPTPDRLLVCAQALRHGFTVEQIHDACKIDPWFLRHLETIVAVEGKIAEHGLPETAGQLRNLKAMGFSDTRLAKLAGRSPEDVSALRTRLGVHPVYKRIDTCAAEFASPTAYMYSSYEMPFAGALADEAHTSDARKVVILGGGPNRIGQGIEFDYCCCHAAFALKDAGYEAIMVNCNPETVSTDYDTSDRLYFEPLTAEDVLEILKREQKTGTLHGVIVQFGGQTPLKLAEALQQAGIPILGTSPDAIDLAEDRDRFQKLLVKEGLKQPENGIARSGEEARNIAEAIGFPVVIRPSYVLGGRAMEIVHDMTQLERYINEAVVVSGTSPVLIDSYLSSAVEVDVDALCDGEDVFVCGIMEHIEEAGIHSGDSACSLPPYSLKPEMVEKLKAQTRKLALSLNVGGLMNVQYAIKDDVIYVLEVNPRASRTVPFVAKTVGIPVAKIAARVMAGEKLASFDLKERKLDHIAVKEAVFPFARFPGVDTLLGPEMRSTGEVMGLNGAFPVAFAKSQLGAGSRIPTSGTVFVSVKDADKPKILEPMRRLSALGFNIVATSGTQRWLAQNDIACTKMNKVLEGRPHIVDAIKNGGVQLVFNTTDGARAVGDSRSLRRAALMHKVPYYTTVAGASAAARGIEAWVAGEAGVRSLQEYFA</sequence>
<feature type="binding site" evidence="19">
    <location>
        <position position="285"/>
    </location>
    <ligand>
        <name>ATP</name>
        <dbReference type="ChEBI" id="CHEBI:30616"/>
        <label>1</label>
    </ligand>
</feature>
<dbReference type="GO" id="GO:0006526">
    <property type="term" value="P:L-arginine biosynthetic process"/>
    <property type="evidence" value="ECO:0007669"/>
    <property type="project" value="UniProtKB-UniRule"/>
</dbReference>
<evidence type="ECO:0000256" key="10">
    <source>
        <dbReference type="ARBA" id="ARBA00022741"/>
    </source>
</evidence>
<feature type="binding site" evidence="19">
    <location>
        <position position="839"/>
    </location>
    <ligand>
        <name>Mg(2+)</name>
        <dbReference type="ChEBI" id="CHEBI:18420"/>
        <label>3</label>
    </ligand>
</feature>
<feature type="binding site" evidence="19">
    <location>
        <position position="766"/>
    </location>
    <ligand>
        <name>ATP</name>
        <dbReference type="ChEBI" id="CHEBI:30616"/>
        <label>2</label>
    </ligand>
</feature>
<feature type="binding site" evidence="19">
    <location>
        <position position="301"/>
    </location>
    <ligand>
        <name>Mn(2+)</name>
        <dbReference type="ChEBI" id="CHEBI:29035"/>
        <label>2</label>
    </ligand>
</feature>
<keyword evidence="10 19" id="KW-0547">Nucleotide-binding</keyword>
<dbReference type="Pfam" id="PF25596">
    <property type="entry name" value="CPSase_L_D1"/>
    <property type="match status" value="2"/>
</dbReference>
<dbReference type="FunFam" id="3.40.50.20:FF:000003">
    <property type="entry name" value="Carbamoyl-phosphate synthase large chain"/>
    <property type="match status" value="1"/>
</dbReference>
<proteinExistence type="inferred from homology"/>
<dbReference type="GO" id="GO:0044205">
    <property type="term" value="P:'de novo' UMP biosynthetic process"/>
    <property type="evidence" value="ECO:0007669"/>
    <property type="project" value="UniProtKB-UniRule"/>
</dbReference>
<dbReference type="InterPro" id="IPR005479">
    <property type="entry name" value="CPAse_ATP-bd"/>
</dbReference>
<dbReference type="InterPro" id="IPR036897">
    <property type="entry name" value="CarbamoylP_synth_lsu_oligo_sf"/>
</dbReference>
<keyword evidence="8" id="KW-0479">Metal-binding</keyword>
<dbReference type="CDD" id="cd01424">
    <property type="entry name" value="MGS_CPS_II"/>
    <property type="match status" value="1"/>
</dbReference>
<feature type="binding site" evidence="19">
    <location>
        <position position="176"/>
    </location>
    <ligand>
        <name>ATP</name>
        <dbReference type="ChEBI" id="CHEBI:30616"/>
        <label>1</label>
    </ligand>
</feature>
<comment type="catalytic activity">
    <reaction evidence="15 19">
        <text>hydrogencarbonate + NH4(+) + 2 ATP = carbamoyl phosphate + 2 ADP + phosphate + 2 H(+)</text>
        <dbReference type="Rhea" id="RHEA:18029"/>
        <dbReference type="ChEBI" id="CHEBI:15378"/>
        <dbReference type="ChEBI" id="CHEBI:17544"/>
        <dbReference type="ChEBI" id="CHEBI:28938"/>
        <dbReference type="ChEBI" id="CHEBI:30616"/>
        <dbReference type="ChEBI" id="CHEBI:43474"/>
        <dbReference type="ChEBI" id="CHEBI:58228"/>
        <dbReference type="ChEBI" id="CHEBI:456216"/>
        <dbReference type="EC" id="6.3.4.16"/>
    </reaction>
</comment>
<organism evidence="22 23">
    <name type="scientific">Hartmannibacter diazotrophicus</name>
    <dbReference type="NCBI Taxonomy" id="1482074"/>
    <lineage>
        <taxon>Bacteria</taxon>
        <taxon>Pseudomonadati</taxon>
        <taxon>Pseudomonadota</taxon>
        <taxon>Alphaproteobacteria</taxon>
        <taxon>Hyphomicrobiales</taxon>
        <taxon>Pleomorphomonadaceae</taxon>
        <taxon>Hartmannibacter</taxon>
    </lineage>
</organism>
<dbReference type="UniPathway" id="UPA00068">
    <property type="reaction ID" value="UER00171"/>
</dbReference>
<evidence type="ECO:0000256" key="14">
    <source>
        <dbReference type="ARBA" id="ARBA00023211"/>
    </source>
</evidence>
<dbReference type="InterPro" id="IPR005480">
    <property type="entry name" value="CPSase_lsu_oligo"/>
</dbReference>
<keyword evidence="7 19" id="KW-0028">Amino-acid biosynthesis</keyword>
<feature type="binding site" evidence="19">
    <location>
        <position position="301"/>
    </location>
    <ligand>
        <name>Mg(2+)</name>
        <dbReference type="ChEBI" id="CHEBI:18420"/>
        <label>2</label>
    </ligand>
</feature>
<dbReference type="PROSITE" id="PS51257">
    <property type="entry name" value="PROKAR_LIPOPROTEIN"/>
    <property type="match status" value="1"/>
</dbReference>
<dbReference type="PRINTS" id="PR00098">
    <property type="entry name" value="CPSASE"/>
</dbReference>
<dbReference type="InterPro" id="IPR036914">
    <property type="entry name" value="MGS-like_dom_sf"/>
</dbReference>
<dbReference type="SUPFAM" id="SSF52335">
    <property type="entry name" value="Methylglyoxal synthase-like"/>
    <property type="match status" value="1"/>
</dbReference>
<dbReference type="NCBIfam" id="NF009455">
    <property type="entry name" value="PRK12815.1"/>
    <property type="match status" value="1"/>
</dbReference>
<gene>
    <name evidence="19 22" type="primary">carB</name>
    <name evidence="22" type="ORF">HDIA_3459</name>
</gene>
<comment type="similarity">
    <text evidence="4 19">Belongs to the CarB family.</text>
</comment>
<dbReference type="Gene3D" id="1.10.1030.10">
    <property type="entry name" value="Carbamoyl-phosphate synthetase, large subunit oligomerisation domain"/>
    <property type="match status" value="1"/>
</dbReference>
<evidence type="ECO:0000313" key="22">
    <source>
        <dbReference type="EMBL" id="SON57000.1"/>
    </source>
</evidence>
<comment type="domain">
    <text evidence="19">The large subunit is composed of 2 ATP-grasp domains that are involved in binding the 2 ATP molecules needed for carbamoyl phosphate synthesis. The N-terminal ATP-grasp domain (referred to as the carboxyphosphate synthetic component) catalyzes the ATP-dependent phosphorylation of hydrogencarbonate to carboxyphosphate and the subsequent nucleophilic attack by ammonia to form a carbamate intermediate. The C-terminal ATP-grasp domain (referred to as the carbamoyl phosphate synthetic component) then catalyzes the phosphorylation of carbamate with the second ATP to form the end product carbamoyl phosphate. The reactive and unstable enzyme intermediates are sequentially channeled from one active site to the next through the interior of the protein over a distance of at least 96 A.</text>
</comment>
<dbReference type="SMART" id="SM00851">
    <property type="entry name" value="MGS"/>
    <property type="match status" value="1"/>
</dbReference>
<dbReference type="EC" id="6.3.4.16" evidence="19"/>
<comment type="catalytic activity">
    <reaction evidence="16 19">
        <text>hydrogencarbonate + L-glutamine + 2 ATP + H2O = carbamoyl phosphate + L-glutamate + 2 ADP + phosphate + 2 H(+)</text>
        <dbReference type="Rhea" id="RHEA:18633"/>
        <dbReference type="ChEBI" id="CHEBI:15377"/>
        <dbReference type="ChEBI" id="CHEBI:15378"/>
        <dbReference type="ChEBI" id="CHEBI:17544"/>
        <dbReference type="ChEBI" id="CHEBI:29985"/>
        <dbReference type="ChEBI" id="CHEBI:30616"/>
        <dbReference type="ChEBI" id="CHEBI:43474"/>
        <dbReference type="ChEBI" id="CHEBI:58228"/>
        <dbReference type="ChEBI" id="CHEBI:58359"/>
        <dbReference type="ChEBI" id="CHEBI:456216"/>
        <dbReference type="EC" id="6.3.5.5"/>
    </reaction>
</comment>
<feature type="binding site" evidence="19">
    <location>
        <position position="210"/>
    </location>
    <ligand>
        <name>ATP</name>
        <dbReference type="ChEBI" id="CHEBI:30616"/>
        <label>1</label>
    </ligand>
</feature>
<evidence type="ECO:0000256" key="16">
    <source>
        <dbReference type="ARBA" id="ARBA00048816"/>
    </source>
</evidence>
<feature type="binding site" evidence="19">
    <location>
        <position position="285"/>
    </location>
    <ligand>
        <name>Mn(2+)</name>
        <dbReference type="ChEBI" id="CHEBI:29035"/>
        <label>1</label>
    </ligand>
</feature>
<feature type="region of interest" description="Carboxyphosphate synthetic domain" evidence="19">
    <location>
        <begin position="1"/>
        <end position="403"/>
    </location>
</feature>
<dbReference type="PANTHER" id="PTHR11405:SF53">
    <property type="entry name" value="CARBAMOYL-PHOSPHATE SYNTHASE [AMMONIA], MITOCHONDRIAL"/>
    <property type="match status" value="1"/>
</dbReference>
<feature type="binding site" evidence="19">
    <location>
        <position position="299"/>
    </location>
    <ligand>
        <name>ATP</name>
        <dbReference type="ChEBI" id="CHEBI:30616"/>
        <label>1</label>
    </ligand>
</feature>
<evidence type="ECO:0000256" key="3">
    <source>
        <dbReference type="ARBA" id="ARBA00005077"/>
    </source>
</evidence>
<dbReference type="FunFam" id="1.10.1030.10:FF:000002">
    <property type="entry name" value="Carbamoyl-phosphate synthase large chain"/>
    <property type="match status" value="1"/>
</dbReference>
<feature type="binding site" evidence="19">
    <location>
        <position position="175"/>
    </location>
    <ligand>
        <name>ATP</name>
        <dbReference type="ChEBI" id="CHEBI:30616"/>
        <label>1</label>
    </ligand>
</feature>
<dbReference type="InterPro" id="IPR033937">
    <property type="entry name" value="MGS_CPS_CarB"/>
</dbReference>
<dbReference type="KEGG" id="hdi:HDIA_3459"/>
<dbReference type="GO" id="GO:0005737">
    <property type="term" value="C:cytoplasm"/>
    <property type="evidence" value="ECO:0007669"/>
    <property type="project" value="TreeGrafter"/>
</dbReference>
<dbReference type="NCBIfam" id="NF003671">
    <property type="entry name" value="PRK05294.1"/>
    <property type="match status" value="1"/>
</dbReference>
<comment type="caution">
    <text evidence="19">Lacks conserved residue(s) required for the propagation of feature annotation.</text>
</comment>
<feature type="binding site" evidence="19">
    <location>
        <position position="299"/>
    </location>
    <ligand>
        <name>Mn(2+)</name>
        <dbReference type="ChEBI" id="CHEBI:29035"/>
        <label>2</label>
    </ligand>
</feature>
<evidence type="ECO:0000256" key="1">
    <source>
        <dbReference type="ARBA" id="ARBA00001936"/>
    </source>
</evidence>
<evidence type="ECO:0000313" key="23">
    <source>
        <dbReference type="Proteomes" id="UP000223606"/>
    </source>
</evidence>